<evidence type="ECO:0000313" key="1">
    <source>
        <dbReference type="EMBL" id="TGY78493.1"/>
    </source>
</evidence>
<protein>
    <submittedName>
        <fullName evidence="1">Uncharacterized protein</fullName>
    </submittedName>
</protein>
<dbReference type="Proteomes" id="UP000306319">
    <property type="component" value="Unassembled WGS sequence"/>
</dbReference>
<organism evidence="1 2">
    <name type="scientific">Lepagella muris</name>
    <dbReference type="NCBI Taxonomy" id="3032870"/>
    <lineage>
        <taxon>Bacteria</taxon>
        <taxon>Pseudomonadati</taxon>
        <taxon>Bacteroidota</taxon>
        <taxon>Bacteroidia</taxon>
        <taxon>Bacteroidales</taxon>
        <taxon>Muribaculaceae</taxon>
        <taxon>Lepagella</taxon>
    </lineage>
</organism>
<accession>A0AC61RGC0</accession>
<gene>
    <name evidence="1" type="ORF">E5331_10400</name>
</gene>
<proteinExistence type="predicted"/>
<comment type="caution">
    <text evidence="1">The sequence shown here is derived from an EMBL/GenBank/DDBJ whole genome shotgun (WGS) entry which is preliminary data.</text>
</comment>
<keyword evidence="2" id="KW-1185">Reference proteome</keyword>
<name>A0AC61RGC0_9BACT</name>
<evidence type="ECO:0000313" key="2">
    <source>
        <dbReference type="Proteomes" id="UP000306319"/>
    </source>
</evidence>
<sequence length="304" mass="34008">MKSIRIFTLAALASLTMLLPETSYSQEEKPDTILHITTPSKVVVTENASGSKVEVRSLTDDEELIASVFTGYSSESSVSSKSREGFLNSWWYNRNLLNVEENQGSHWGVSLDGVCIGLTNALDQTPEGGLQWSKSFEISWLSCLNVYYEFSRSRISLGLGFDWRNYKVTTSGRALVANADKGIGWGNYPGNSEGRFSRLKVFSLQLPLLYEWDVPKSSLTFKAGPIMNFNTYASLKSVWDDEDGNRHESFTKEIEPRRFTVDFFASLSFCKAIGLYVRYSPMKVMDAPTGLNFRPLTVGVTLGI</sequence>
<reference evidence="1" key="1">
    <citation type="submission" date="2019-04" db="EMBL/GenBank/DDBJ databases">
        <title>Microbes associate with the intestines of laboratory mice.</title>
        <authorList>
            <person name="Navarre W."/>
            <person name="Wong E."/>
            <person name="Huang K."/>
            <person name="Tropini C."/>
            <person name="Ng K."/>
            <person name="Yu B."/>
        </authorList>
    </citation>
    <scope>NUCLEOTIDE SEQUENCE</scope>
    <source>
        <strain evidence="1">NM04_E33</strain>
    </source>
</reference>
<dbReference type="EMBL" id="SRYB01000013">
    <property type="protein sequence ID" value="TGY78493.1"/>
    <property type="molecule type" value="Genomic_DNA"/>
</dbReference>